<accession>A0A9D7XF62</accession>
<comment type="similarity">
    <text evidence="1 3">Belongs to the short-chain dehydrogenases/reductases (SDR) family.</text>
</comment>
<evidence type="ECO:0000256" key="1">
    <source>
        <dbReference type="ARBA" id="ARBA00006484"/>
    </source>
</evidence>
<dbReference type="InterPro" id="IPR036291">
    <property type="entry name" value="NAD(P)-bd_dom_sf"/>
</dbReference>
<gene>
    <name evidence="4" type="ORF">IPO85_20550</name>
</gene>
<evidence type="ECO:0000256" key="2">
    <source>
        <dbReference type="ARBA" id="ARBA00023002"/>
    </source>
</evidence>
<dbReference type="Pfam" id="PF00106">
    <property type="entry name" value="adh_short"/>
    <property type="match status" value="1"/>
</dbReference>
<dbReference type="PANTHER" id="PTHR44196">
    <property type="entry name" value="DEHYDROGENASE/REDUCTASE SDR FAMILY MEMBER 7B"/>
    <property type="match status" value="1"/>
</dbReference>
<evidence type="ECO:0000313" key="4">
    <source>
        <dbReference type="EMBL" id="MBK9719859.1"/>
    </source>
</evidence>
<reference evidence="4 5" key="1">
    <citation type="submission" date="2020-10" db="EMBL/GenBank/DDBJ databases">
        <title>Connecting structure to function with the recovery of over 1000 high-quality activated sludge metagenome-assembled genomes encoding full-length rRNA genes using long-read sequencing.</title>
        <authorList>
            <person name="Singleton C.M."/>
            <person name="Petriglieri F."/>
            <person name="Kristensen J.M."/>
            <person name="Kirkegaard R.H."/>
            <person name="Michaelsen T.Y."/>
            <person name="Andersen M.H."/>
            <person name="Karst S.M."/>
            <person name="Dueholm M.S."/>
            <person name="Nielsen P.H."/>
            <person name="Albertsen M."/>
        </authorList>
    </citation>
    <scope>NUCLEOTIDE SEQUENCE [LARGE SCALE GENOMIC DNA]</scope>
    <source>
        <strain evidence="4">Ribe_18-Q3-R11-54_BAT3C.373</strain>
    </source>
</reference>
<dbReference type="CDD" id="cd05332">
    <property type="entry name" value="11beta-HSD1_like_SDR_c"/>
    <property type="match status" value="1"/>
</dbReference>
<evidence type="ECO:0000313" key="5">
    <source>
        <dbReference type="Proteomes" id="UP000808349"/>
    </source>
</evidence>
<dbReference type="GO" id="GO:0016491">
    <property type="term" value="F:oxidoreductase activity"/>
    <property type="evidence" value="ECO:0007669"/>
    <property type="project" value="UniProtKB-KW"/>
</dbReference>
<dbReference type="InterPro" id="IPR002347">
    <property type="entry name" value="SDR_fam"/>
</dbReference>
<dbReference type="PANTHER" id="PTHR44196:SF1">
    <property type="entry name" value="DEHYDROGENASE_REDUCTASE SDR FAMILY MEMBER 7B"/>
    <property type="match status" value="1"/>
</dbReference>
<dbReference type="SUPFAM" id="SSF51735">
    <property type="entry name" value="NAD(P)-binding Rossmann-fold domains"/>
    <property type="match status" value="1"/>
</dbReference>
<dbReference type="AlphaFoldDB" id="A0A9D7XF62"/>
<dbReference type="EMBL" id="JADKFW010000021">
    <property type="protein sequence ID" value="MBK9719859.1"/>
    <property type="molecule type" value="Genomic_DNA"/>
</dbReference>
<dbReference type="PRINTS" id="PR00080">
    <property type="entry name" value="SDRFAMILY"/>
</dbReference>
<dbReference type="Proteomes" id="UP000808349">
    <property type="component" value="Unassembled WGS sequence"/>
</dbReference>
<dbReference type="NCBIfam" id="NF004825">
    <property type="entry name" value="PRK06181.1"/>
    <property type="match status" value="1"/>
</dbReference>
<dbReference type="PROSITE" id="PS00061">
    <property type="entry name" value="ADH_SHORT"/>
    <property type="match status" value="1"/>
</dbReference>
<protein>
    <submittedName>
        <fullName evidence="4">SDR family oxidoreductase</fullName>
    </submittedName>
</protein>
<dbReference type="Gene3D" id="3.40.50.720">
    <property type="entry name" value="NAD(P)-binding Rossmann-like Domain"/>
    <property type="match status" value="1"/>
</dbReference>
<keyword evidence="2" id="KW-0560">Oxidoreductase</keyword>
<proteinExistence type="inferred from homology"/>
<dbReference type="PRINTS" id="PR00081">
    <property type="entry name" value="GDHRDH"/>
</dbReference>
<comment type="caution">
    <text evidence="4">The sequence shown here is derived from an EMBL/GenBank/DDBJ whole genome shotgun (WGS) entry which is preliminary data.</text>
</comment>
<dbReference type="InterPro" id="IPR020904">
    <property type="entry name" value="Sc_DH/Rdtase_CS"/>
</dbReference>
<dbReference type="GO" id="GO:0016020">
    <property type="term" value="C:membrane"/>
    <property type="evidence" value="ECO:0007669"/>
    <property type="project" value="TreeGrafter"/>
</dbReference>
<organism evidence="4 5">
    <name type="scientific">Candidatus Defluviibacterium haderslevense</name>
    <dbReference type="NCBI Taxonomy" id="2981993"/>
    <lineage>
        <taxon>Bacteria</taxon>
        <taxon>Pseudomonadati</taxon>
        <taxon>Bacteroidota</taxon>
        <taxon>Saprospiria</taxon>
        <taxon>Saprospirales</taxon>
        <taxon>Saprospiraceae</taxon>
        <taxon>Candidatus Defluviibacterium</taxon>
    </lineage>
</organism>
<name>A0A9D7XF62_9BACT</name>
<evidence type="ECO:0000256" key="3">
    <source>
        <dbReference type="RuleBase" id="RU000363"/>
    </source>
</evidence>
<sequence length="264" mass="29332">MSKYFNNKIVWITGASSGIGQALAIELSKKDAFLILTGRDQERLESTQKQLKDPNKSKIIILDLVNTWQLEICTQSILKEFGHIDILINNAGVSQRSKIVDTSMNVYRDLMEVNYFGLINLTKLLLPNMLTNGSGQIVVISSVAGKIGAPLRSGYSAAKHALHGFFDCLRAEHSKDNIKVNIICPGYTKTNIASNALIGNGAKFTQTDDEISKGMDPNILAAKIIKAVEHNTFESYFGGKEIKAIYLKRFFPKLLQKLLIKRNQ</sequence>